<dbReference type="EMBL" id="BMUT01000015">
    <property type="protein sequence ID" value="GGY03253.1"/>
    <property type="molecule type" value="Genomic_DNA"/>
</dbReference>
<evidence type="ECO:0000313" key="2">
    <source>
        <dbReference type="EMBL" id="GGY03253.1"/>
    </source>
</evidence>
<feature type="compositionally biased region" description="Low complexity" evidence="1">
    <location>
        <begin position="30"/>
        <end position="92"/>
    </location>
</feature>
<evidence type="ECO:0000256" key="1">
    <source>
        <dbReference type="SAM" id="MobiDB-lite"/>
    </source>
</evidence>
<gene>
    <name evidence="2" type="ORF">GCM10010324_57670</name>
</gene>
<evidence type="ECO:0000313" key="3">
    <source>
        <dbReference type="Proteomes" id="UP000659223"/>
    </source>
</evidence>
<name>A0ABQ2Z4S8_9ACTN</name>
<keyword evidence="3" id="KW-1185">Reference proteome</keyword>
<organism evidence="2 3">
    <name type="scientific">Streptomyces hiroshimensis</name>
    <dbReference type="NCBI Taxonomy" id="66424"/>
    <lineage>
        <taxon>Bacteria</taxon>
        <taxon>Bacillati</taxon>
        <taxon>Actinomycetota</taxon>
        <taxon>Actinomycetes</taxon>
        <taxon>Kitasatosporales</taxon>
        <taxon>Streptomycetaceae</taxon>
        <taxon>Streptomyces</taxon>
    </lineage>
</organism>
<dbReference type="InterPro" id="IPR036388">
    <property type="entry name" value="WH-like_DNA-bd_sf"/>
</dbReference>
<accession>A0ABQ2Z4S8</accession>
<dbReference type="Gene3D" id="1.10.10.10">
    <property type="entry name" value="Winged helix-like DNA-binding domain superfamily/Winged helix DNA-binding domain"/>
    <property type="match status" value="1"/>
</dbReference>
<dbReference type="RefSeq" id="WP_190024689.1">
    <property type="nucleotide sequence ID" value="NZ_BMUT01000015.1"/>
</dbReference>
<dbReference type="Proteomes" id="UP000659223">
    <property type="component" value="Unassembled WGS sequence"/>
</dbReference>
<evidence type="ECO:0008006" key="4">
    <source>
        <dbReference type="Google" id="ProtNLM"/>
    </source>
</evidence>
<proteinExistence type="predicted"/>
<feature type="compositionally biased region" description="Basic residues" evidence="1">
    <location>
        <begin position="1"/>
        <end position="15"/>
    </location>
</feature>
<comment type="caution">
    <text evidence="2">The sequence shown here is derived from an EMBL/GenBank/DDBJ whole genome shotgun (WGS) entry which is preliminary data.</text>
</comment>
<reference evidence="3" key="1">
    <citation type="journal article" date="2019" name="Int. J. Syst. Evol. Microbiol.">
        <title>The Global Catalogue of Microorganisms (GCM) 10K type strain sequencing project: providing services to taxonomists for standard genome sequencing and annotation.</title>
        <authorList>
            <consortium name="The Broad Institute Genomics Platform"/>
            <consortium name="The Broad Institute Genome Sequencing Center for Infectious Disease"/>
            <person name="Wu L."/>
            <person name="Ma J."/>
        </authorList>
    </citation>
    <scope>NUCLEOTIDE SEQUENCE [LARGE SCALE GENOMIC DNA]</scope>
    <source>
        <strain evidence="3">JCM 4586</strain>
    </source>
</reference>
<feature type="region of interest" description="Disordered" evidence="1">
    <location>
        <begin position="1"/>
        <end position="95"/>
    </location>
</feature>
<sequence>MSKRQKGRRHRRVNRTPRPVGAAVRRRSTAAVPQPAVAHTAAQPAASAARQPVAQKAPEQPMEQAAARPAARSAAVPERAAAERAAPPAAAPGLGRHAARTWESLRTCGAAGASLEELCAAAGYQPRTVTKHVQGLADQGLAELRADRWYAREPAGALAAR</sequence>
<protein>
    <recommendedName>
        <fullName evidence="4">HTH iclR-type domain-containing protein</fullName>
    </recommendedName>
</protein>